<comment type="caution">
    <text evidence="1">The sequence shown here is derived from an EMBL/GenBank/DDBJ whole genome shotgun (WGS) entry which is preliminary data.</text>
</comment>
<dbReference type="AlphaFoldDB" id="A0AAE0NQ98"/>
<reference evidence="1" key="1">
    <citation type="journal article" date="2023" name="Mol. Phylogenet. Evol.">
        <title>Genome-scale phylogeny and comparative genomics of the fungal order Sordariales.</title>
        <authorList>
            <person name="Hensen N."/>
            <person name="Bonometti L."/>
            <person name="Westerberg I."/>
            <person name="Brannstrom I.O."/>
            <person name="Guillou S."/>
            <person name="Cros-Aarteil S."/>
            <person name="Calhoun S."/>
            <person name="Haridas S."/>
            <person name="Kuo A."/>
            <person name="Mondo S."/>
            <person name="Pangilinan J."/>
            <person name="Riley R."/>
            <person name="LaButti K."/>
            <person name="Andreopoulos B."/>
            <person name="Lipzen A."/>
            <person name="Chen C."/>
            <person name="Yan M."/>
            <person name="Daum C."/>
            <person name="Ng V."/>
            <person name="Clum A."/>
            <person name="Steindorff A."/>
            <person name="Ohm R.A."/>
            <person name="Martin F."/>
            <person name="Silar P."/>
            <person name="Natvig D.O."/>
            <person name="Lalanne C."/>
            <person name="Gautier V."/>
            <person name="Ament-Velasquez S.L."/>
            <person name="Kruys A."/>
            <person name="Hutchinson M.I."/>
            <person name="Powell A.J."/>
            <person name="Barry K."/>
            <person name="Miller A.N."/>
            <person name="Grigoriev I.V."/>
            <person name="Debuchy R."/>
            <person name="Gladieux P."/>
            <person name="Hiltunen Thoren M."/>
            <person name="Johannesson H."/>
        </authorList>
    </citation>
    <scope>NUCLEOTIDE SEQUENCE</scope>
    <source>
        <strain evidence="1">CBS 232.78</strain>
    </source>
</reference>
<reference evidence="1" key="2">
    <citation type="submission" date="2023-06" db="EMBL/GenBank/DDBJ databases">
        <authorList>
            <consortium name="Lawrence Berkeley National Laboratory"/>
            <person name="Haridas S."/>
            <person name="Hensen N."/>
            <person name="Bonometti L."/>
            <person name="Westerberg I."/>
            <person name="Brannstrom I.O."/>
            <person name="Guillou S."/>
            <person name="Cros-Aarteil S."/>
            <person name="Calhoun S."/>
            <person name="Kuo A."/>
            <person name="Mondo S."/>
            <person name="Pangilinan J."/>
            <person name="Riley R."/>
            <person name="LaButti K."/>
            <person name="Andreopoulos B."/>
            <person name="Lipzen A."/>
            <person name="Chen C."/>
            <person name="Yanf M."/>
            <person name="Daum C."/>
            <person name="Ng V."/>
            <person name="Clum A."/>
            <person name="Steindorff A."/>
            <person name="Ohm R."/>
            <person name="Martin F."/>
            <person name="Silar P."/>
            <person name="Natvig D."/>
            <person name="Lalanne C."/>
            <person name="Gautier V."/>
            <person name="Ament-velasquez S.L."/>
            <person name="Kruys A."/>
            <person name="Hutchinson M.I."/>
            <person name="Powell A.J."/>
            <person name="Barry K."/>
            <person name="Miller A.N."/>
            <person name="Grigoriev I.V."/>
            <person name="Debuchy R."/>
            <person name="Gladieux P."/>
            <person name="Thoren M.H."/>
            <person name="Johannesson H."/>
        </authorList>
    </citation>
    <scope>NUCLEOTIDE SEQUENCE</scope>
    <source>
        <strain evidence="1">CBS 232.78</strain>
    </source>
</reference>
<organism evidence="1 2">
    <name type="scientific">Podospora didyma</name>
    <dbReference type="NCBI Taxonomy" id="330526"/>
    <lineage>
        <taxon>Eukaryota</taxon>
        <taxon>Fungi</taxon>
        <taxon>Dikarya</taxon>
        <taxon>Ascomycota</taxon>
        <taxon>Pezizomycotina</taxon>
        <taxon>Sordariomycetes</taxon>
        <taxon>Sordariomycetidae</taxon>
        <taxon>Sordariales</taxon>
        <taxon>Podosporaceae</taxon>
        <taxon>Podospora</taxon>
    </lineage>
</organism>
<gene>
    <name evidence="1" type="ORF">B0H63DRAFT_186496</name>
</gene>
<keyword evidence="2" id="KW-1185">Reference proteome</keyword>
<name>A0AAE0NQ98_9PEZI</name>
<evidence type="ECO:0000313" key="2">
    <source>
        <dbReference type="Proteomes" id="UP001285441"/>
    </source>
</evidence>
<sequence length="284" mass="30710">MMDKCWFILRHADITPPEIAKSGVVKGPLCLGHLVPSPKRILEVINTNGPESVPPDMPILPAKAVNFSWEQETGRSFTQGAGVEVPIAAAVAPGVTVGARASAAFQKTVSEHWQFDALETFTFHPTREYIEDSLDNELVKGFVSMNKKKLTNSWHVFMVTGVKIARGARMTSSRARLNQADGGADLSASGIFSFSGNTGISSESRVTMSQDAMSDFVWAVRLAKISKGVFDRTWSHSTHYSEGAAFGLEGPSRTAPIELLRGADCDLGDEEIFELDGGDFAVCI</sequence>
<accession>A0AAE0NQ98</accession>
<protein>
    <submittedName>
        <fullName evidence="1">Uncharacterized protein</fullName>
    </submittedName>
</protein>
<evidence type="ECO:0000313" key="1">
    <source>
        <dbReference type="EMBL" id="KAK3385681.1"/>
    </source>
</evidence>
<dbReference type="Proteomes" id="UP001285441">
    <property type="component" value="Unassembled WGS sequence"/>
</dbReference>
<proteinExistence type="predicted"/>
<dbReference type="EMBL" id="JAULSW010000004">
    <property type="protein sequence ID" value="KAK3385681.1"/>
    <property type="molecule type" value="Genomic_DNA"/>
</dbReference>